<evidence type="ECO:0000256" key="2">
    <source>
        <dbReference type="SAM" id="MobiDB-lite"/>
    </source>
</evidence>
<proteinExistence type="predicted"/>
<dbReference type="InterPro" id="IPR040521">
    <property type="entry name" value="KDZ"/>
</dbReference>
<dbReference type="Pfam" id="PF18758">
    <property type="entry name" value="KDZ"/>
    <property type="match status" value="1"/>
</dbReference>
<dbReference type="AlphaFoldDB" id="A0A2G8JY00"/>
<dbReference type="Pfam" id="PF18802">
    <property type="entry name" value="CxC1"/>
    <property type="match status" value="1"/>
</dbReference>
<keyword evidence="5" id="KW-1185">Reference proteome</keyword>
<sequence>MEGTLKKPRRLTKVELVGRRVVSTPRRRRRRPRPFHKVFGTGHLKAVSSEPATSSHQDDLPRPRYSQTGRYRAKRKSTESAWARGRESILDAIFRNYEMPNGVTCTSRECSNPVTYRCLDCGHNTYLCTEHCIETHQQKLHVPEMWKDGCFHSTFIEQDVWKSHQCSSGNFRNVSVVDSKGGNIQFVLFCSCESNAVTLVRLHLWPASPVRPIVAFSWDLMKWFYFMFVECHVPVRNLCQALSWLSPRGLQKQVKGLYTIMAMDTFSEFRFIQEQVDKFLTPRSSCPACPMVKGKLIFSLDGIFGLKRWKKSGTSANPPRHGTEFFLNQVDVDNFVENHGVKTGNKSHDCSSFQAGDLLRSKVKTALVDETGVFGAVCRHEVPLKFFSLKSGEKLGNAVFLLKHILSMVEKEVKLFVLYDIACKLESHLKIVDNSVAADDEPILPRVTLAVPAFHVYGHKPSCQMKYSPRRVSGFALSDGEQVERLWSFLRRFASITKEMTPSNRVDALTDALIHYRRRIIRNLPDLLVHRYNRAVTSLEASEQELKDATKSCQKGQNAISVEEIQQWSLQQESERLPPSSASGVDLSTEEQYVLKLKAFYEMSKEMENSASQDGMLFQTQLLFRRIKRLDEELQVFEGQRGQRWGEGSLEFLKALQTIEDRSRKSALSKIHTMSVDRWFLIQLKKRYADGQAIAQRLCKQISSVGTKLKREVEKFNADMVHLVTSSSHFPSEVTFQQVCDVTSSLWNCLGVDAVQQCHVPRHVRNQLVDIVHKVNHSKDELNLLKEEMLRMVTFFQEELRQVHDRLKEFAIGTGQHCLLKQKCSITYTSLEYCRKSFGSIID</sequence>
<reference evidence="4 5" key="1">
    <citation type="journal article" date="2017" name="PLoS Biol.">
        <title>The sea cucumber genome provides insights into morphological evolution and visceral regeneration.</title>
        <authorList>
            <person name="Zhang X."/>
            <person name="Sun L."/>
            <person name="Yuan J."/>
            <person name="Sun Y."/>
            <person name="Gao Y."/>
            <person name="Zhang L."/>
            <person name="Li S."/>
            <person name="Dai H."/>
            <person name="Hamel J.F."/>
            <person name="Liu C."/>
            <person name="Yu Y."/>
            <person name="Liu S."/>
            <person name="Lin W."/>
            <person name="Guo K."/>
            <person name="Jin S."/>
            <person name="Xu P."/>
            <person name="Storey K.B."/>
            <person name="Huan P."/>
            <person name="Zhang T."/>
            <person name="Zhou Y."/>
            <person name="Zhang J."/>
            <person name="Lin C."/>
            <person name="Li X."/>
            <person name="Xing L."/>
            <person name="Huo D."/>
            <person name="Sun M."/>
            <person name="Wang L."/>
            <person name="Mercier A."/>
            <person name="Li F."/>
            <person name="Yang H."/>
            <person name="Xiang J."/>
        </authorList>
    </citation>
    <scope>NUCLEOTIDE SEQUENCE [LARGE SCALE GENOMIC DNA]</scope>
    <source>
        <strain evidence="4">Shaxun</strain>
        <tissue evidence="4">Muscle</tissue>
    </source>
</reference>
<evidence type="ECO:0000256" key="1">
    <source>
        <dbReference type="SAM" id="Coils"/>
    </source>
</evidence>
<name>A0A2G8JY00_STIJA</name>
<dbReference type="InterPro" id="IPR041320">
    <property type="entry name" value="CxC1"/>
</dbReference>
<dbReference type="Proteomes" id="UP000230750">
    <property type="component" value="Unassembled WGS sequence"/>
</dbReference>
<organism evidence="4 5">
    <name type="scientific">Stichopus japonicus</name>
    <name type="common">Sea cucumber</name>
    <dbReference type="NCBI Taxonomy" id="307972"/>
    <lineage>
        <taxon>Eukaryota</taxon>
        <taxon>Metazoa</taxon>
        <taxon>Echinodermata</taxon>
        <taxon>Eleutherozoa</taxon>
        <taxon>Echinozoa</taxon>
        <taxon>Holothuroidea</taxon>
        <taxon>Aspidochirotacea</taxon>
        <taxon>Aspidochirotida</taxon>
        <taxon>Stichopodidae</taxon>
        <taxon>Apostichopus</taxon>
    </lineage>
</organism>
<feature type="compositionally biased region" description="Basic residues" evidence="2">
    <location>
        <begin position="25"/>
        <end position="36"/>
    </location>
</feature>
<feature type="region of interest" description="Disordered" evidence="2">
    <location>
        <begin position="20"/>
        <end position="78"/>
    </location>
</feature>
<evidence type="ECO:0000313" key="4">
    <source>
        <dbReference type="EMBL" id="PIK40612.1"/>
    </source>
</evidence>
<keyword evidence="1" id="KW-0175">Coiled coil</keyword>
<dbReference type="OrthoDB" id="10063408at2759"/>
<comment type="caution">
    <text evidence="4">The sequence shown here is derived from an EMBL/GenBank/DDBJ whole genome shotgun (WGS) entry which is preliminary data.</text>
</comment>
<protein>
    <recommendedName>
        <fullName evidence="3">CxC1-like cysteine cluster associated with KDZ transposases domain-containing protein</fullName>
    </recommendedName>
</protein>
<dbReference type="PANTHER" id="PTHR33096">
    <property type="entry name" value="CXC2 DOMAIN-CONTAINING PROTEIN"/>
    <property type="match status" value="1"/>
</dbReference>
<dbReference type="EMBL" id="MRZV01001102">
    <property type="protein sequence ID" value="PIK40612.1"/>
    <property type="molecule type" value="Genomic_DNA"/>
</dbReference>
<feature type="domain" description="CxC1-like cysteine cluster associated with KDZ transposases" evidence="3">
    <location>
        <begin position="165"/>
        <end position="248"/>
    </location>
</feature>
<gene>
    <name evidence="4" type="ORF">BSL78_22544</name>
</gene>
<feature type="coiled-coil region" evidence="1">
    <location>
        <begin position="532"/>
        <end position="559"/>
    </location>
</feature>
<accession>A0A2G8JY00</accession>
<dbReference type="PANTHER" id="PTHR33096:SF1">
    <property type="entry name" value="CXC1-LIKE CYSTEINE CLUSTER ASSOCIATED WITH KDZ TRANSPOSASES DOMAIN-CONTAINING PROTEIN"/>
    <property type="match status" value="1"/>
</dbReference>
<evidence type="ECO:0000313" key="5">
    <source>
        <dbReference type="Proteomes" id="UP000230750"/>
    </source>
</evidence>
<evidence type="ECO:0000259" key="3">
    <source>
        <dbReference type="Pfam" id="PF18802"/>
    </source>
</evidence>